<feature type="domain" description="PAS" evidence="15">
    <location>
        <begin position="433"/>
        <end position="485"/>
    </location>
</feature>
<proteinExistence type="predicted"/>
<dbReference type="InterPro" id="IPR036097">
    <property type="entry name" value="HisK_dim/P_sf"/>
</dbReference>
<evidence type="ECO:0000256" key="10">
    <source>
        <dbReference type="ARBA" id="ARBA00022989"/>
    </source>
</evidence>
<comment type="caution">
    <text evidence="16">The sequence shown here is derived from an EMBL/GenBank/DDBJ whole genome shotgun (WGS) entry which is preliminary data.</text>
</comment>
<keyword evidence="6 13" id="KW-0812">Transmembrane</keyword>
<evidence type="ECO:0000256" key="8">
    <source>
        <dbReference type="ARBA" id="ARBA00022777"/>
    </source>
</evidence>
<evidence type="ECO:0000256" key="6">
    <source>
        <dbReference type="ARBA" id="ARBA00022692"/>
    </source>
</evidence>
<dbReference type="CDD" id="cd00075">
    <property type="entry name" value="HATPase"/>
    <property type="match status" value="1"/>
</dbReference>
<evidence type="ECO:0000256" key="3">
    <source>
        <dbReference type="ARBA" id="ARBA00012438"/>
    </source>
</evidence>
<dbReference type="InterPro" id="IPR035965">
    <property type="entry name" value="PAS-like_dom_sf"/>
</dbReference>
<dbReference type="RefSeq" id="WP_345250489.1">
    <property type="nucleotide sequence ID" value="NZ_BAABFO010000013.1"/>
</dbReference>
<dbReference type="InterPro" id="IPR017181">
    <property type="entry name" value="Sig_transdc_His_kin_CHASE2"/>
</dbReference>
<keyword evidence="12 13" id="KW-0472">Membrane</keyword>
<dbReference type="InterPro" id="IPR013656">
    <property type="entry name" value="PAS_4"/>
</dbReference>
<dbReference type="SMART" id="SM00387">
    <property type="entry name" value="HATPase_c"/>
    <property type="match status" value="1"/>
</dbReference>
<dbReference type="EMBL" id="BAABFO010000013">
    <property type="protein sequence ID" value="GAA4335194.1"/>
    <property type="molecule type" value="Genomic_DNA"/>
</dbReference>
<evidence type="ECO:0000256" key="1">
    <source>
        <dbReference type="ARBA" id="ARBA00000085"/>
    </source>
</evidence>
<keyword evidence="11" id="KW-0902">Two-component regulatory system</keyword>
<evidence type="ECO:0000256" key="11">
    <source>
        <dbReference type="ARBA" id="ARBA00023012"/>
    </source>
</evidence>
<evidence type="ECO:0000256" key="4">
    <source>
        <dbReference type="ARBA" id="ARBA00022553"/>
    </source>
</evidence>
<keyword evidence="9" id="KW-0067">ATP-binding</keyword>
<dbReference type="PROSITE" id="PS50109">
    <property type="entry name" value="HIS_KIN"/>
    <property type="match status" value="1"/>
</dbReference>
<dbReference type="InterPro" id="IPR005467">
    <property type="entry name" value="His_kinase_dom"/>
</dbReference>
<organism evidence="16 17">
    <name type="scientific">Pigmentiphaga soli</name>
    <dbReference type="NCBI Taxonomy" id="1007095"/>
    <lineage>
        <taxon>Bacteria</taxon>
        <taxon>Pseudomonadati</taxon>
        <taxon>Pseudomonadota</taxon>
        <taxon>Betaproteobacteria</taxon>
        <taxon>Burkholderiales</taxon>
        <taxon>Alcaligenaceae</taxon>
        <taxon>Pigmentiphaga</taxon>
    </lineage>
</organism>
<dbReference type="SUPFAM" id="SSF47384">
    <property type="entry name" value="Homodimeric domain of signal transducing histidine kinase"/>
    <property type="match status" value="1"/>
</dbReference>
<keyword evidence="7" id="KW-0547">Nucleotide-binding</keyword>
<comment type="subcellular location">
    <subcellularLocation>
        <location evidence="2">Membrane</location>
        <topology evidence="2">Multi-pass membrane protein</topology>
    </subcellularLocation>
</comment>
<evidence type="ECO:0000313" key="16">
    <source>
        <dbReference type="EMBL" id="GAA4335194.1"/>
    </source>
</evidence>
<gene>
    <name evidence="16" type="ORF">GCM10023144_28170</name>
</gene>
<dbReference type="SMART" id="SM01080">
    <property type="entry name" value="CHASE2"/>
    <property type="match status" value="1"/>
</dbReference>
<sequence>MMAARLSGGLDRLLLAAAALLLAAGLGWQNGLGRADAVLYDAAVNALRHRPSPDIVIVAIDDRSLAQLGRWPWNRERDADLIERIAAQGPRAIGLDLLLSEPDATDPQGDRALAAALRRSGAVVLPVFMASLSSRGYDAVPPIPPLAEAAGALGHVSVEMDPDGIVRSVFLREGARGRWYDHFAVALLRAAGHGDAVRTLPGRHEHGGAPAAPPADDGFWHRDNWAHIAFAGPPGTYRTVSAADVLSGKAAADAFRDKIVLVGPTAIGLGDVYPTPVSGQSIPMSGVEISASIADDLLAGRMRMRALPWQSAAFALAMVALLLPGLWLASPRRALALTAALMVATAAVGFLALHAGLWLPPGAPLAVMLLLYPLWVWRRLEAAVAYLGAELDRLHRHDPVLPRAAPAAGDLVDRRIEALRQAADQLRALHLFIASTLESLPDATLVAGDDGAVLLGNRAAARYFGLPPAELRGAALGRLLRGLRPLQAGAAAVGTPLERLDTGALGLECRDDRGGEFLYKRIASPGLPGRGRVWIVCLVDLHALRQAERKRDEALRFLSHDMRAPQTSIQTLLDLYEADSDSLPQHELLARIRAHAGRTLELAEAFVQAARVESMPFGTEPLDYSDIVLDAVDACWEQAEARRIRLRTALPPNGAWGEGNRTLLARALINVVSNAIKYSPPGSPVDCDVRPVQGGWCLAVRDRGRGIDEAGRARLFEPFARLGGEGDGEPPGIGLGLTFTKTVVERHGGRVEVDSRPGEGTEFRLCLPGSAQPEDGGA</sequence>
<name>A0ABP8H6X3_9BURK</name>
<feature type="transmembrane region" description="Helical" evidence="13">
    <location>
        <begin position="334"/>
        <end position="352"/>
    </location>
</feature>
<dbReference type="InterPro" id="IPR050351">
    <property type="entry name" value="BphY/WalK/GraS-like"/>
</dbReference>
<dbReference type="InterPro" id="IPR004358">
    <property type="entry name" value="Sig_transdc_His_kin-like_C"/>
</dbReference>
<evidence type="ECO:0000256" key="2">
    <source>
        <dbReference type="ARBA" id="ARBA00004141"/>
    </source>
</evidence>
<dbReference type="SUPFAM" id="SSF55785">
    <property type="entry name" value="PYP-like sensor domain (PAS domain)"/>
    <property type="match status" value="1"/>
</dbReference>
<keyword evidence="10 13" id="KW-1133">Transmembrane helix</keyword>
<evidence type="ECO:0000256" key="12">
    <source>
        <dbReference type="ARBA" id="ARBA00023136"/>
    </source>
</evidence>
<dbReference type="Pfam" id="PF05226">
    <property type="entry name" value="CHASE2"/>
    <property type="match status" value="1"/>
</dbReference>
<dbReference type="InterPro" id="IPR003661">
    <property type="entry name" value="HisK_dim/P_dom"/>
</dbReference>
<dbReference type="Pfam" id="PF08448">
    <property type="entry name" value="PAS_4"/>
    <property type="match status" value="1"/>
</dbReference>
<evidence type="ECO:0000256" key="13">
    <source>
        <dbReference type="SAM" id="Phobius"/>
    </source>
</evidence>
<keyword evidence="5" id="KW-0808">Transferase</keyword>
<feature type="domain" description="Histidine kinase" evidence="14">
    <location>
        <begin position="557"/>
        <end position="771"/>
    </location>
</feature>
<dbReference type="Pfam" id="PF02518">
    <property type="entry name" value="HATPase_c"/>
    <property type="match status" value="1"/>
</dbReference>
<dbReference type="CDD" id="cd00082">
    <property type="entry name" value="HisKA"/>
    <property type="match status" value="1"/>
</dbReference>
<evidence type="ECO:0000256" key="5">
    <source>
        <dbReference type="ARBA" id="ARBA00022679"/>
    </source>
</evidence>
<dbReference type="InterPro" id="IPR003594">
    <property type="entry name" value="HATPase_dom"/>
</dbReference>
<dbReference type="SUPFAM" id="SSF55874">
    <property type="entry name" value="ATPase domain of HSP90 chaperone/DNA topoisomerase II/histidine kinase"/>
    <property type="match status" value="1"/>
</dbReference>
<reference evidence="17" key="1">
    <citation type="journal article" date="2019" name="Int. J. Syst. Evol. Microbiol.">
        <title>The Global Catalogue of Microorganisms (GCM) 10K type strain sequencing project: providing services to taxonomists for standard genome sequencing and annotation.</title>
        <authorList>
            <consortium name="The Broad Institute Genomics Platform"/>
            <consortium name="The Broad Institute Genome Sequencing Center for Infectious Disease"/>
            <person name="Wu L."/>
            <person name="Ma J."/>
        </authorList>
    </citation>
    <scope>NUCLEOTIDE SEQUENCE [LARGE SCALE GENOMIC DNA]</scope>
    <source>
        <strain evidence="17">JCM 17666</strain>
    </source>
</reference>
<dbReference type="InterPro" id="IPR007890">
    <property type="entry name" value="CHASE2"/>
</dbReference>
<dbReference type="Gene3D" id="3.30.565.10">
    <property type="entry name" value="Histidine kinase-like ATPase, C-terminal domain"/>
    <property type="match status" value="1"/>
</dbReference>
<dbReference type="Proteomes" id="UP001501671">
    <property type="component" value="Unassembled WGS sequence"/>
</dbReference>
<comment type="catalytic activity">
    <reaction evidence="1">
        <text>ATP + protein L-histidine = ADP + protein N-phospho-L-histidine.</text>
        <dbReference type="EC" id="2.7.13.3"/>
    </reaction>
</comment>
<keyword evidence="4" id="KW-0597">Phosphoprotein</keyword>
<dbReference type="PANTHER" id="PTHR42878:SF7">
    <property type="entry name" value="SENSOR HISTIDINE KINASE GLRK"/>
    <property type="match status" value="1"/>
</dbReference>
<dbReference type="PROSITE" id="PS50112">
    <property type="entry name" value="PAS"/>
    <property type="match status" value="1"/>
</dbReference>
<evidence type="ECO:0000259" key="14">
    <source>
        <dbReference type="PROSITE" id="PS50109"/>
    </source>
</evidence>
<keyword evidence="8" id="KW-0418">Kinase</keyword>
<dbReference type="EC" id="2.7.13.3" evidence="3"/>
<dbReference type="InterPro" id="IPR000014">
    <property type="entry name" value="PAS"/>
</dbReference>
<feature type="transmembrane region" description="Helical" evidence="13">
    <location>
        <begin position="307"/>
        <end position="327"/>
    </location>
</feature>
<evidence type="ECO:0000259" key="15">
    <source>
        <dbReference type="PROSITE" id="PS50112"/>
    </source>
</evidence>
<dbReference type="Gene3D" id="3.30.450.20">
    <property type="entry name" value="PAS domain"/>
    <property type="match status" value="1"/>
</dbReference>
<dbReference type="SMART" id="SM00091">
    <property type="entry name" value="PAS"/>
    <property type="match status" value="1"/>
</dbReference>
<dbReference type="Gene3D" id="1.10.287.130">
    <property type="match status" value="1"/>
</dbReference>
<dbReference type="InterPro" id="IPR036890">
    <property type="entry name" value="HATPase_C_sf"/>
</dbReference>
<keyword evidence="17" id="KW-1185">Reference proteome</keyword>
<protein>
    <recommendedName>
        <fullName evidence="3">histidine kinase</fullName>
        <ecNumber evidence="3">2.7.13.3</ecNumber>
    </recommendedName>
</protein>
<evidence type="ECO:0000256" key="9">
    <source>
        <dbReference type="ARBA" id="ARBA00022840"/>
    </source>
</evidence>
<dbReference type="PRINTS" id="PR00344">
    <property type="entry name" value="BCTRLSENSOR"/>
</dbReference>
<accession>A0ABP8H6X3</accession>
<evidence type="ECO:0000256" key="7">
    <source>
        <dbReference type="ARBA" id="ARBA00022741"/>
    </source>
</evidence>
<dbReference type="PANTHER" id="PTHR42878">
    <property type="entry name" value="TWO-COMPONENT HISTIDINE KINASE"/>
    <property type="match status" value="1"/>
</dbReference>
<dbReference type="PIRSF" id="PIRSF037347">
    <property type="entry name" value="STHK_CHASE2_PAS_prd"/>
    <property type="match status" value="1"/>
</dbReference>
<evidence type="ECO:0000313" key="17">
    <source>
        <dbReference type="Proteomes" id="UP001501671"/>
    </source>
</evidence>